<sequence length="77" mass="8720">MPVASSVGRPALLLARHWFLWEKSDKDELNVKTDSSQWSYVHAISVKPAAIAAASPRSYWTILCLWLAVYSWTINSK</sequence>
<organism evidence="1">
    <name type="scientific">Arundo donax</name>
    <name type="common">Giant reed</name>
    <name type="synonym">Donax arundinaceus</name>
    <dbReference type="NCBI Taxonomy" id="35708"/>
    <lineage>
        <taxon>Eukaryota</taxon>
        <taxon>Viridiplantae</taxon>
        <taxon>Streptophyta</taxon>
        <taxon>Embryophyta</taxon>
        <taxon>Tracheophyta</taxon>
        <taxon>Spermatophyta</taxon>
        <taxon>Magnoliopsida</taxon>
        <taxon>Liliopsida</taxon>
        <taxon>Poales</taxon>
        <taxon>Poaceae</taxon>
        <taxon>PACMAD clade</taxon>
        <taxon>Arundinoideae</taxon>
        <taxon>Arundineae</taxon>
        <taxon>Arundo</taxon>
    </lineage>
</organism>
<protein>
    <submittedName>
        <fullName evidence="1">Uncharacterized protein</fullName>
    </submittedName>
</protein>
<dbReference type="AlphaFoldDB" id="A0A0A9DPK7"/>
<evidence type="ECO:0000313" key="1">
    <source>
        <dbReference type="EMBL" id="JAD85702.1"/>
    </source>
</evidence>
<dbReference type="EMBL" id="GBRH01212193">
    <property type="protein sequence ID" value="JAD85702.1"/>
    <property type="molecule type" value="Transcribed_RNA"/>
</dbReference>
<name>A0A0A9DPK7_ARUDO</name>
<reference evidence="1" key="1">
    <citation type="submission" date="2014-09" db="EMBL/GenBank/DDBJ databases">
        <authorList>
            <person name="Magalhaes I.L.F."/>
            <person name="Oliveira U."/>
            <person name="Santos F.R."/>
            <person name="Vidigal T.H.D.A."/>
            <person name="Brescovit A.D."/>
            <person name="Santos A.J."/>
        </authorList>
    </citation>
    <scope>NUCLEOTIDE SEQUENCE</scope>
    <source>
        <tissue evidence="1">Shoot tissue taken approximately 20 cm above the soil surface</tissue>
    </source>
</reference>
<proteinExistence type="predicted"/>
<accession>A0A0A9DPK7</accession>
<reference evidence="1" key="2">
    <citation type="journal article" date="2015" name="Data Brief">
        <title>Shoot transcriptome of the giant reed, Arundo donax.</title>
        <authorList>
            <person name="Barrero R.A."/>
            <person name="Guerrero F.D."/>
            <person name="Moolhuijzen P."/>
            <person name="Goolsby J.A."/>
            <person name="Tidwell J."/>
            <person name="Bellgard S.E."/>
            <person name="Bellgard M.I."/>
        </authorList>
    </citation>
    <scope>NUCLEOTIDE SEQUENCE</scope>
    <source>
        <tissue evidence="1">Shoot tissue taken approximately 20 cm above the soil surface</tissue>
    </source>
</reference>